<protein>
    <submittedName>
        <fullName evidence="2">Uncharacterized protein</fullName>
    </submittedName>
</protein>
<dbReference type="OrthoDB" id="2440016at2759"/>
<organism evidence="2 3">
    <name type="scientific">Mortierella alpina</name>
    <name type="common">Oleaginous fungus</name>
    <name type="synonym">Mortierella renispora</name>
    <dbReference type="NCBI Taxonomy" id="64518"/>
    <lineage>
        <taxon>Eukaryota</taxon>
        <taxon>Fungi</taxon>
        <taxon>Fungi incertae sedis</taxon>
        <taxon>Mucoromycota</taxon>
        <taxon>Mortierellomycotina</taxon>
        <taxon>Mortierellomycetes</taxon>
        <taxon>Mortierellales</taxon>
        <taxon>Mortierellaceae</taxon>
        <taxon>Mortierella</taxon>
    </lineage>
</organism>
<comment type="caution">
    <text evidence="2">The sequence shown here is derived from an EMBL/GenBank/DDBJ whole genome shotgun (WGS) entry which is preliminary data.</text>
</comment>
<reference evidence="2" key="1">
    <citation type="journal article" date="2020" name="Fungal Divers.">
        <title>Resolving the Mortierellaceae phylogeny through synthesis of multi-gene phylogenetics and phylogenomics.</title>
        <authorList>
            <person name="Vandepol N."/>
            <person name="Liber J."/>
            <person name="Desiro A."/>
            <person name="Na H."/>
            <person name="Kennedy M."/>
            <person name="Barry K."/>
            <person name="Grigoriev I.V."/>
            <person name="Miller A.N."/>
            <person name="O'Donnell K."/>
            <person name="Stajich J.E."/>
            <person name="Bonito G."/>
        </authorList>
    </citation>
    <scope>NUCLEOTIDE SEQUENCE</scope>
    <source>
        <strain evidence="2">CK1249</strain>
    </source>
</reference>
<name>A0A9P6J3H6_MORAP</name>
<evidence type="ECO:0000256" key="1">
    <source>
        <dbReference type="SAM" id="MobiDB-lite"/>
    </source>
</evidence>
<gene>
    <name evidence="2" type="ORF">BGZ70_008426</name>
</gene>
<proteinExistence type="predicted"/>
<dbReference type="AlphaFoldDB" id="A0A9P6J3H6"/>
<keyword evidence="3" id="KW-1185">Reference proteome</keyword>
<sequence length="421" mass="46587">MPRVSSVGFSEYEDVAHSIAEEILASNKVLNPADDDAKKLMTVMSGIIDLRSWTLESDQPSLLAPDLRTPVPGLRDLCKELRVDALLGARMLALKTAKRISRLADEIIAGGEVSPLYLFLELVSMLSKKIYQGQEPSSEQDIVQMWKDTLVTLSDGSLRFKTGEKICSATQAAQKDLQERFNVVGETDRGRRVDLLLYSGELELLNSEAKFDASGAVCERQYDKNLRINRAIWNGARRHGLRLPTMHPLDIRGPAAMICTLFSPDNQILLAGAASEDLLELPQDERSLRQFLTVPEDEKEAFMPELLINYTAMLVTYVKDVEVKLSLAKSRKVTTRKRLLCASDNYSNHSTSSGRCNEDDASPAQRPRRVVRPAEGNVTPPPPSSRPSRLGEVTFLTPKKAKEASANGGVMADSHRTSGHK</sequence>
<accession>A0A9P6J3H6</accession>
<feature type="compositionally biased region" description="Polar residues" evidence="1">
    <location>
        <begin position="344"/>
        <end position="355"/>
    </location>
</feature>
<dbReference type="EMBL" id="JAAAHY010000602">
    <property type="protein sequence ID" value="KAF9960961.1"/>
    <property type="molecule type" value="Genomic_DNA"/>
</dbReference>
<evidence type="ECO:0000313" key="2">
    <source>
        <dbReference type="EMBL" id="KAF9960961.1"/>
    </source>
</evidence>
<dbReference type="Proteomes" id="UP000738359">
    <property type="component" value="Unassembled WGS sequence"/>
</dbReference>
<feature type="region of interest" description="Disordered" evidence="1">
    <location>
        <begin position="344"/>
        <end position="421"/>
    </location>
</feature>
<evidence type="ECO:0000313" key="3">
    <source>
        <dbReference type="Proteomes" id="UP000738359"/>
    </source>
</evidence>